<dbReference type="RefSeq" id="WP_166434619.1">
    <property type="nucleotide sequence ID" value="NZ_CABJCG010000022.1"/>
</dbReference>
<dbReference type="Pfam" id="PF04290">
    <property type="entry name" value="DctQ"/>
    <property type="match status" value="1"/>
</dbReference>
<comment type="subcellular location">
    <subcellularLocation>
        <location evidence="1">Cell inner membrane</location>
        <topology evidence="1">Multi-pass membrane protein</topology>
    </subcellularLocation>
</comment>
<keyword evidence="2" id="KW-0813">Transport</keyword>
<feature type="transmembrane region" description="Helical" evidence="9">
    <location>
        <begin position="134"/>
        <end position="155"/>
    </location>
</feature>
<evidence type="ECO:0000256" key="3">
    <source>
        <dbReference type="ARBA" id="ARBA00022475"/>
    </source>
</evidence>
<protein>
    <submittedName>
        <fullName evidence="11">TRAP-type C4-dicarboxylate transport system, small permease component</fullName>
    </submittedName>
</protein>
<feature type="transmembrane region" description="Helical" evidence="9">
    <location>
        <begin position="92"/>
        <end position="114"/>
    </location>
</feature>
<accession>A0A1I0IBM3</accession>
<evidence type="ECO:0000259" key="10">
    <source>
        <dbReference type="Pfam" id="PF04290"/>
    </source>
</evidence>
<feature type="transmembrane region" description="Helical" evidence="9">
    <location>
        <begin position="54"/>
        <end position="72"/>
    </location>
</feature>
<evidence type="ECO:0000256" key="8">
    <source>
        <dbReference type="ARBA" id="ARBA00038436"/>
    </source>
</evidence>
<evidence type="ECO:0000256" key="6">
    <source>
        <dbReference type="ARBA" id="ARBA00022989"/>
    </source>
</evidence>
<dbReference type="Proteomes" id="UP000198508">
    <property type="component" value="Unassembled WGS sequence"/>
</dbReference>
<name>A0A1I0IBM3_9FIRM</name>
<keyword evidence="7 9" id="KW-0472">Membrane</keyword>
<evidence type="ECO:0000256" key="2">
    <source>
        <dbReference type="ARBA" id="ARBA00022448"/>
    </source>
</evidence>
<evidence type="ECO:0000256" key="7">
    <source>
        <dbReference type="ARBA" id="ARBA00023136"/>
    </source>
</evidence>
<dbReference type="GO" id="GO:0022857">
    <property type="term" value="F:transmembrane transporter activity"/>
    <property type="evidence" value="ECO:0007669"/>
    <property type="project" value="TreeGrafter"/>
</dbReference>
<evidence type="ECO:0000256" key="9">
    <source>
        <dbReference type="SAM" id="Phobius"/>
    </source>
</evidence>
<evidence type="ECO:0000256" key="5">
    <source>
        <dbReference type="ARBA" id="ARBA00022692"/>
    </source>
</evidence>
<dbReference type="PANTHER" id="PTHR35011">
    <property type="entry name" value="2,3-DIKETO-L-GULONATE TRAP TRANSPORTER SMALL PERMEASE PROTEIN YIAM"/>
    <property type="match status" value="1"/>
</dbReference>
<dbReference type="PANTHER" id="PTHR35011:SF11">
    <property type="entry name" value="TRAP TRANSPORTER SMALL PERMEASE PROTEIN"/>
    <property type="match status" value="1"/>
</dbReference>
<dbReference type="GO" id="GO:0005886">
    <property type="term" value="C:plasma membrane"/>
    <property type="evidence" value="ECO:0007669"/>
    <property type="project" value="UniProtKB-SubCell"/>
</dbReference>
<proteinExistence type="inferred from homology"/>
<dbReference type="STRING" id="460384.SAMN05216313_12020"/>
<keyword evidence="12" id="KW-1185">Reference proteome</keyword>
<feature type="transmembrane region" description="Helical" evidence="9">
    <location>
        <begin position="21"/>
        <end position="42"/>
    </location>
</feature>
<feature type="domain" description="Tripartite ATP-independent periplasmic transporters DctQ component" evidence="10">
    <location>
        <begin position="30"/>
        <end position="159"/>
    </location>
</feature>
<dbReference type="GeneID" id="93280602"/>
<dbReference type="InterPro" id="IPR055348">
    <property type="entry name" value="DctQ"/>
</dbReference>
<dbReference type="GO" id="GO:0015740">
    <property type="term" value="P:C4-dicarboxylate transport"/>
    <property type="evidence" value="ECO:0007669"/>
    <property type="project" value="TreeGrafter"/>
</dbReference>
<sequence>MNRGIERAEQLFRRIIKLEEAICVVLQIIMLLICFAAVVKRYFFNAPWAWTDEIQLLLLVIYGYLAISIDVYRDNHVALTGMYKHLSKRGKVVLDLIRHVLLGGFFCLMTYYGWKVYGIKARKLLTVTHLSQGIVFMAQTICAALMVLYCLMNFVKAVKGFRDASANEV</sequence>
<keyword evidence="3" id="KW-1003">Cell membrane</keyword>
<evidence type="ECO:0000313" key="12">
    <source>
        <dbReference type="Proteomes" id="UP000198508"/>
    </source>
</evidence>
<keyword evidence="5 9" id="KW-0812">Transmembrane</keyword>
<comment type="similarity">
    <text evidence="8">Belongs to the TRAP transporter small permease family.</text>
</comment>
<evidence type="ECO:0000256" key="4">
    <source>
        <dbReference type="ARBA" id="ARBA00022519"/>
    </source>
</evidence>
<dbReference type="InterPro" id="IPR007387">
    <property type="entry name" value="TRAP_DctQ"/>
</dbReference>
<organism evidence="11 12">
    <name type="scientific">Enterocloster lavalensis</name>
    <dbReference type="NCBI Taxonomy" id="460384"/>
    <lineage>
        <taxon>Bacteria</taxon>
        <taxon>Bacillati</taxon>
        <taxon>Bacillota</taxon>
        <taxon>Clostridia</taxon>
        <taxon>Lachnospirales</taxon>
        <taxon>Lachnospiraceae</taxon>
        <taxon>Enterocloster</taxon>
    </lineage>
</organism>
<keyword evidence="6 9" id="KW-1133">Transmembrane helix</keyword>
<evidence type="ECO:0000313" key="11">
    <source>
        <dbReference type="EMBL" id="SET93253.1"/>
    </source>
</evidence>
<reference evidence="12" key="1">
    <citation type="submission" date="2016-10" db="EMBL/GenBank/DDBJ databases">
        <authorList>
            <person name="Varghese N."/>
            <person name="Submissions S."/>
        </authorList>
    </citation>
    <scope>NUCLEOTIDE SEQUENCE [LARGE SCALE GENOMIC DNA]</scope>
    <source>
        <strain evidence="12">NLAE-zl-G277</strain>
    </source>
</reference>
<keyword evidence="4" id="KW-0997">Cell inner membrane</keyword>
<dbReference type="EMBL" id="FOIM01000020">
    <property type="protein sequence ID" value="SET93253.1"/>
    <property type="molecule type" value="Genomic_DNA"/>
</dbReference>
<evidence type="ECO:0000256" key="1">
    <source>
        <dbReference type="ARBA" id="ARBA00004429"/>
    </source>
</evidence>
<gene>
    <name evidence="11" type="ORF">SAMN05216313_12020</name>
</gene>
<dbReference type="AlphaFoldDB" id="A0A1I0IBM3"/>